<dbReference type="InterPro" id="IPR029063">
    <property type="entry name" value="SAM-dependent_MTases_sf"/>
</dbReference>
<evidence type="ECO:0000313" key="2">
    <source>
        <dbReference type="Proteomes" id="UP000037460"/>
    </source>
</evidence>
<protein>
    <recommendedName>
        <fullName evidence="3">Methyltransferase type 11 domain-containing protein</fullName>
    </recommendedName>
</protein>
<dbReference type="Proteomes" id="UP000037460">
    <property type="component" value="Unassembled WGS sequence"/>
</dbReference>
<dbReference type="Gene3D" id="3.40.50.150">
    <property type="entry name" value="Vaccinia Virus protein VP39"/>
    <property type="match status" value="1"/>
</dbReference>
<reference evidence="2" key="1">
    <citation type="journal article" date="2015" name="PLoS Genet.">
        <title>Genome Sequence and Transcriptome Analyses of Chrysochromulina tobin: Metabolic Tools for Enhanced Algal Fitness in the Prominent Order Prymnesiales (Haptophyceae).</title>
        <authorList>
            <person name="Hovde B.T."/>
            <person name="Deodato C.R."/>
            <person name="Hunsperger H.M."/>
            <person name="Ryken S.A."/>
            <person name="Yost W."/>
            <person name="Jha R.K."/>
            <person name="Patterson J."/>
            <person name="Monnat R.J. Jr."/>
            <person name="Barlow S.B."/>
            <person name="Starkenburg S.R."/>
            <person name="Cattolico R.A."/>
        </authorList>
    </citation>
    <scope>NUCLEOTIDE SEQUENCE</scope>
    <source>
        <strain evidence="2">CCMP291</strain>
    </source>
</reference>
<comment type="caution">
    <text evidence="1">The sequence shown here is derived from an EMBL/GenBank/DDBJ whole genome shotgun (WGS) entry which is preliminary data.</text>
</comment>
<organism evidence="1 2">
    <name type="scientific">Chrysochromulina tobinii</name>
    <dbReference type="NCBI Taxonomy" id="1460289"/>
    <lineage>
        <taxon>Eukaryota</taxon>
        <taxon>Haptista</taxon>
        <taxon>Haptophyta</taxon>
        <taxon>Prymnesiophyceae</taxon>
        <taxon>Prymnesiales</taxon>
        <taxon>Chrysochromulinaceae</taxon>
        <taxon>Chrysochromulina</taxon>
    </lineage>
</organism>
<accession>A0A0M0JES6</accession>
<dbReference type="EMBL" id="JWZX01003059">
    <property type="protein sequence ID" value="KOO24743.1"/>
    <property type="molecule type" value="Genomic_DNA"/>
</dbReference>
<evidence type="ECO:0008006" key="3">
    <source>
        <dbReference type="Google" id="ProtNLM"/>
    </source>
</evidence>
<sequence>MLQHASFDAVLDTGTFDKVGASGNLGRFIEEAWRALRPGGMYVMISSSERAAPELPEAFARIGQGMGPVEYALMVDNLPVRPEEEVRLATELLAELDDRGRNEYNGVGRLIREHPAVLSAAECAALRRTLIEARLTPQSQYVV</sequence>
<gene>
    <name evidence="1" type="ORF">Ctob_009121</name>
</gene>
<name>A0A0M0JES6_9EUKA</name>
<keyword evidence="2" id="KW-1185">Reference proteome</keyword>
<proteinExistence type="predicted"/>
<dbReference type="OrthoDB" id="411785at2759"/>
<dbReference type="SUPFAM" id="SSF53335">
    <property type="entry name" value="S-adenosyl-L-methionine-dependent methyltransferases"/>
    <property type="match status" value="1"/>
</dbReference>
<dbReference type="AlphaFoldDB" id="A0A0M0JES6"/>
<evidence type="ECO:0000313" key="1">
    <source>
        <dbReference type="EMBL" id="KOO24743.1"/>
    </source>
</evidence>